<name>A0A2H3EE14_ARMGA</name>
<dbReference type="InParanoid" id="A0A2H3EE14"/>
<feature type="region of interest" description="Disordered" evidence="1">
    <location>
        <begin position="129"/>
        <end position="153"/>
    </location>
</feature>
<dbReference type="Proteomes" id="UP000217790">
    <property type="component" value="Unassembled WGS sequence"/>
</dbReference>
<organism evidence="2 3">
    <name type="scientific">Armillaria gallica</name>
    <name type="common">Bulbous honey fungus</name>
    <name type="synonym">Armillaria bulbosa</name>
    <dbReference type="NCBI Taxonomy" id="47427"/>
    <lineage>
        <taxon>Eukaryota</taxon>
        <taxon>Fungi</taxon>
        <taxon>Dikarya</taxon>
        <taxon>Basidiomycota</taxon>
        <taxon>Agaricomycotina</taxon>
        <taxon>Agaricomycetes</taxon>
        <taxon>Agaricomycetidae</taxon>
        <taxon>Agaricales</taxon>
        <taxon>Marasmiineae</taxon>
        <taxon>Physalacriaceae</taxon>
        <taxon>Armillaria</taxon>
    </lineage>
</organism>
<feature type="compositionally biased region" description="Basic and acidic residues" evidence="1">
    <location>
        <begin position="129"/>
        <end position="147"/>
    </location>
</feature>
<evidence type="ECO:0000256" key="1">
    <source>
        <dbReference type="SAM" id="MobiDB-lite"/>
    </source>
</evidence>
<reference evidence="3" key="1">
    <citation type="journal article" date="2017" name="Nat. Ecol. Evol.">
        <title>Genome expansion and lineage-specific genetic innovations in the forest pathogenic fungi Armillaria.</title>
        <authorList>
            <person name="Sipos G."/>
            <person name="Prasanna A.N."/>
            <person name="Walter M.C."/>
            <person name="O'Connor E."/>
            <person name="Balint B."/>
            <person name="Krizsan K."/>
            <person name="Kiss B."/>
            <person name="Hess J."/>
            <person name="Varga T."/>
            <person name="Slot J."/>
            <person name="Riley R."/>
            <person name="Boka B."/>
            <person name="Rigling D."/>
            <person name="Barry K."/>
            <person name="Lee J."/>
            <person name="Mihaltcheva S."/>
            <person name="LaButti K."/>
            <person name="Lipzen A."/>
            <person name="Waldron R."/>
            <person name="Moloney N.M."/>
            <person name="Sperisen C."/>
            <person name="Kredics L."/>
            <person name="Vagvoelgyi C."/>
            <person name="Patrignani A."/>
            <person name="Fitzpatrick D."/>
            <person name="Nagy I."/>
            <person name="Doyle S."/>
            <person name="Anderson J.B."/>
            <person name="Grigoriev I.V."/>
            <person name="Gueldener U."/>
            <person name="Muensterkoetter M."/>
            <person name="Nagy L.G."/>
        </authorList>
    </citation>
    <scope>NUCLEOTIDE SEQUENCE [LARGE SCALE GENOMIC DNA]</scope>
    <source>
        <strain evidence="3">Ar21-2</strain>
    </source>
</reference>
<keyword evidence="3" id="KW-1185">Reference proteome</keyword>
<dbReference type="AlphaFoldDB" id="A0A2H3EE14"/>
<evidence type="ECO:0000313" key="3">
    <source>
        <dbReference type="Proteomes" id="UP000217790"/>
    </source>
</evidence>
<gene>
    <name evidence="2" type="ORF">ARMGADRAFT_1022719</name>
</gene>
<evidence type="ECO:0000313" key="2">
    <source>
        <dbReference type="EMBL" id="PBL04265.1"/>
    </source>
</evidence>
<accession>A0A2H3EE14</accession>
<dbReference type="EMBL" id="KZ293644">
    <property type="protein sequence ID" value="PBL04265.1"/>
    <property type="molecule type" value="Genomic_DNA"/>
</dbReference>
<proteinExistence type="predicted"/>
<protein>
    <submittedName>
        <fullName evidence="2">Uncharacterized protein</fullName>
    </submittedName>
</protein>
<sequence length="191" mass="21613">MDELVGGEEDREVMVEGEDEVGVEEGWEDGSEGVEGLVHREKEEDVEIIMEDLRLACHFSSAEVLCRGYQGARVTLSGYMHGDSGQPSRQGKNNQLKDVWTELSHRKGLDRPVVPIDTRTLVRTMMREMTKERRRQSPNEMVNKDDSMSGVTTQHSEMGGILNLSISRSIVNYLNEKSSKAWWYITGILPV</sequence>